<dbReference type="PANTHER" id="PTHR42788">
    <property type="entry name" value="TAURINE IMPORT ATP-BINDING PROTEIN-RELATED"/>
    <property type="match status" value="1"/>
</dbReference>
<comment type="similarity">
    <text evidence="1">Belongs to the ABC transporter superfamily.</text>
</comment>
<dbReference type="GO" id="GO:0005524">
    <property type="term" value="F:ATP binding"/>
    <property type="evidence" value="ECO:0007669"/>
    <property type="project" value="UniProtKB-KW"/>
</dbReference>
<sequence>MSASNDTELARVAESATFSTTRPDNGLAVRLEAVERRFGERIVLDRLSLAVGAGEFIGVVGKSGCGKSTLLRLLAGLDAADGGRIESDGRKLAGEGGDVRIMYQDARLLPWQSVADNVALGLKGRRRQVRARALEALDQVGLADRADEWPSRLSGGQRQRVALARALVHRPRLLLLDEPLGALDALTRIEMHRLIERIWREHRFTAVLVTHDVSEAVALADRIVLIEDGRVALDQEVALPRPRARGDAAFAALEGRVLDRLLNVQALNPRNQIRGRVKAIRVDEVLAEIEIEAIDRSGRRDVLVSTLTARNLREHALEVGAEVLLVVFKSNEVALATPL</sequence>
<dbReference type="Gene3D" id="3.40.50.300">
    <property type="entry name" value="P-loop containing nucleotide triphosphate hydrolases"/>
    <property type="match status" value="1"/>
</dbReference>
<dbReference type="PANTHER" id="PTHR42788:SF17">
    <property type="entry name" value="ALIPHATIC SULFONATES IMPORT ATP-BINDING PROTEIN SSUB"/>
    <property type="match status" value="1"/>
</dbReference>
<dbReference type="SUPFAM" id="SSF50331">
    <property type="entry name" value="MOP-like"/>
    <property type="match status" value="1"/>
</dbReference>
<evidence type="ECO:0000256" key="2">
    <source>
        <dbReference type="ARBA" id="ARBA00022448"/>
    </source>
</evidence>
<evidence type="ECO:0000256" key="6">
    <source>
        <dbReference type="ARBA" id="ARBA00022967"/>
    </source>
</evidence>
<keyword evidence="5 9" id="KW-0067">ATP-binding</keyword>
<gene>
    <name evidence="9" type="ORF">E6C76_02225</name>
</gene>
<keyword evidence="6" id="KW-1278">Translocase</keyword>
<dbReference type="InterPro" id="IPR003439">
    <property type="entry name" value="ABC_transporter-like_ATP-bd"/>
</dbReference>
<dbReference type="PROSITE" id="PS00211">
    <property type="entry name" value="ABC_TRANSPORTER_1"/>
    <property type="match status" value="1"/>
</dbReference>
<name>A0A4S4B3L9_9RHOO</name>
<evidence type="ECO:0000256" key="4">
    <source>
        <dbReference type="ARBA" id="ARBA00022741"/>
    </source>
</evidence>
<dbReference type="CDD" id="cd03293">
    <property type="entry name" value="ABC_NrtD_SsuB_transporters"/>
    <property type="match status" value="1"/>
</dbReference>
<dbReference type="Gene3D" id="2.40.50.100">
    <property type="match status" value="1"/>
</dbReference>
<keyword evidence="4" id="KW-0547">Nucleotide-binding</keyword>
<accession>A0A4S4B3L9</accession>
<evidence type="ECO:0000313" key="10">
    <source>
        <dbReference type="Proteomes" id="UP000308430"/>
    </source>
</evidence>
<dbReference type="InterPro" id="IPR008995">
    <property type="entry name" value="Mo/tungstate-bd_C_term_dom"/>
</dbReference>
<proteinExistence type="inferred from homology"/>
<feature type="domain" description="ABC transporter" evidence="8">
    <location>
        <begin position="29"/>
        <end position="253"/>
    </location>
</feature>
<reference evidence="9 10" key="1">
    <citation type="submission" date="2019-04" db="EMBL/GenBank/DDBJ databases">
        <title>Azoarcus nasutitermitis sp. nov. isolated from termite nest.</title>
        <authorList>
            <person name="Lin S.-Y."/>
            <person name="Hameed A."/>
            <person name="Hsu Y.-H."/>
            <person name="Young C.-C."/>
        </authorList>
    </citation>
    <scope>NUCLEOTIDE SEQUENCE [LARGE SCALE GENOMIC DNA]</scope>
    <source>
        <strain evidence="9 10">CC-YHH838</strain>
    </source>
</reference>
<keyword evidence="7" id="KW-0472">Membrane</keyword>
<dbReference type="SMART" id="SM00382">
    <property type="entry name" value="AAA"/>
    <property type="match status" value="1"/>
</dbReference>
<evidence type="ECO:0000313" key="9">
    <source>
        <dbReference type="EMBL" id="THF67219.1"/>
    </source>
</evidence>
<dbReference type="InterPro" id="IPR027417">
    <property type="entry name" value="P-loop_NTPase"/>
</dbReference>
<dbReference type="InterPro" id="IPR003593">
    <property type="entry name" value="AAA+_ATPase"/>
</dbReference>
<dbReference type="AlphaFoldDB" id="A0A4S4B3L9"/>
<dbReference type="OrthoDB" id="9783039at2"/>
<keyword evidence="3" id="KW-1003">Cell membrane</keyword>
<evidence type="ECO:0000256" key="7">
    <source>
        <dbReference type="ARBA" id="ARBA00023136"/>
    </source>
</evidence>
<keyword evidence="10" id="KW-1185">Reference proteome</keyword>
<evidence type="ECO:0000256" key="1">
    <source>
        <dbReference type="ARBA" id="ARBA00005417"/>
    </source>
</evidence>
<evidence type="ECO:0000256" key="5">
    <source>
        <dbReference type="ARBA" id="ARBA00022840"/>
    </source>
</evidence>
<dbReference type="EMBL" id="SSOC01000001">
    <property type="protein sequence ID" value="THF67219.1"/>
    <property type="molecule type" value="Genomic_DNA"/>
</dbReference>
<dbReference type="InterPro" id="IPR017871">
    <property type="entry name" value="ABC_transporter-like_CS"/>
</dbReference>
<dbReference type="Pfam" id="PF00005">
    <property type="entry name" value="ABC_tran"/>
    <property type="match status" value="1"/>
</dbReference>
<dbReference type="SUPFAM" id="SSF52540">
    <property type="entry name" value="P-loop containing nucleoside triphosphate hydrolases"/>
    <property type="match status" value="1"/>
</dbReference>
<organism evidence="9 10">
    <name type="scientific">Pseudothauera nasutitermitis</name>
    <dbReference type="NCBI Taxonomy" id="2565930"/>
    <lineage>
        <taxon>Bacteria</taxon>
        <taxon>Pseudomonadati</taxon>
        <taxon>Pseudomonadota</taxon>
        <taxon>Betaproteobacteria</taxon>
        <taxon>Rhodocyclales</taxon>
        <taxon>Zoogloeaceae</taxon>
        <taxon>Pseudothauera</taxon>
    </lineage>
</organism>
<comment type="caution">
    <text evidence="9">The sequence shown here is derived from an EMBL/GenBank/DDBJ whole genome shotgun (WGS) entry which is preliminary data.</text>
</comment>
<keyword evidence="2" id="KW-0813">Transport</keyword>
<evidence type="ECO:0000259" key="8">
    <source>
        <dbReference type="PROSITE" id="PS50893"/>
    </source>
</evidence>
<protein>
    <submittedName>
        <fullName evidence="9">ATP-binding cassette domain-containing protein</fullName>
    </submittedName>
</protein>
<dbReference type="GO" id="GO:0016887">
    <property type="term" value="F:ATP hydrolysis activity"/>
    <property type="evidence" value="ECO:0007669"/>
    <property type="project" value="InterPro"/>
</dbReference>
<dbReference type="PROSITE" id="PS50893">
    <property type="entry name" value="ABC_TRANSPORTER_2"/>
    <property type="match status" value="1"/>
</dbReference>
<dbReference type="Proteomes" id="UP000308430">
    <property type="component" value="Unassembled WGS sequence"/>
</dbReference>
<evidence type="ECO:0000256" key="3">
    <source>
        <dbReference type="ARBA" id="ARBA00022475"/>
    </source>
</evidence>
<dbReference type="RefSeq" id="WP_136346628.1">
    <property type="nucleotide sequence ID" value="NZ_SSOC01000001.1"/>
</dbReference>
<dbReference type="InterPro" id="IPR050166">
    <property type="entry name" value="ABC_transporter_ATP-bind"/>
</dbReference>